<dbReference type="Proteomes" id="UP000178602">
    <property type="component" value="Unassembled WGS sequence"/>
</dbReference>
<evidence type="ECO:0000313" key="1">
    <source>
        <dbReference type="EMBL" id="OGC28239.1"/>
    </source>
</evidence>
<dbReference type="EMBL" id="MEUG01000001">
    <property type="protein sequence ID" value="OGC28239.1"/>
    <property type="molecule type" value="Genomic_DNA"/>
</dbReference>
<accession>A0A1F4T6U6</accession>
<gene>
    <name evidence="1" type="ORF">A3K49_04570</name>
</gene>
<sequence length="135" mass="15246">MASKKPIFAGFGKPGEQVAEKQEIYYLSGKGTDLGCVLLVQEEIKNPSLLELEVKGHINKGAAWSRLRVEVFDKESQEIPATSFEEEYLMEGLSPDYFKRLDFPILGIVKHPFKVQVMIVGPSEAKLEIRNVHLR</sequence>
<name>A0A1F4T6U6_UNCSA</name>
<proteinExistence type="predicted"/>
<organism evidence="1 2">
    <name type="scientific">candidate division WOR-1 bacterium RIFOXYC12_FULL_54_18</name>
    <dbReference type="NCBI Taxonomy" id="1802584"/>
    <lineage>
        <taxon>Bacteria</taxon>
        <taxon>Bacillati</taxon>
        <taxon>Saganbacteria</taxon>
    </lineage>
</organism>
<dbReference type="AlphaFoldDB" id="A0A1F4T6U6"/>
<evidence type="ECO:0000313" key="2">
    <source>
        <dbReference type="Proteomes" id="UP000178602"/>
    </source>
</evidence>
<comment type="caution">
    <text evidence="1">The sequence shown here is derived from an EMBL/GenBank/DDBJ whole genome shotgun (WGS) entry which is preliminary data.</text>
</comment>
<protein>
    <submittedName>
        <fullName evidence="1">Uncharacterized protein</fullName>
    </submittedName>
</protein>
<reference evidence="1 2" key="1">
    <citation type="journal article" date="2016" name="Nat. Commun.">
        <title>Thousands of microbial genomes shed light on interconnected biogeochemical processes in an aquifer system.</title>
        <authorList>
            <person name="Anantharaman K."/>
            <person name="Brown C.T."/>
            <person name="Hug L.A."/>
            <person name="Sharon I."/>
            <person name="Castelle C.J."/>
            <person name="Probst A.J."/>
            <person name="Thomas B.C."/>
            <person name="Singh A."/>
            <person name="Wilkins M.J."/>
            <person name="Karaoz U."/>
            <person name="Brodie E.L."/>
            <person name="Williams K.H."/>
            <person name="Hubbard S.S."/>
            <person name="Banfield J.F."/>
        </authorList>
    </citation>
    <scope>NUCLEOTIDE SEQUENCE [LARGE SCALE GENOMIC DNA]</scope>
</reference>